<feature type="compositionally biased region" description="Low complexity" evidence="1">
    <location>
        <begin position="63"/>
        <end position="73"/>
    </location>
</feature>
<feature type="compositionally biased region" description="Low complexity" evidence="1">
    <location>
        <begin position="90"/>
        <end position="102"/>
    </location>
</feature>
<keyword evidence="2" id="KW-0812">Transmembrane</keyword>
<name>A0A318JSX7_9NOCA</name>
<proteinExistence type="predicted"/>
<keyword evidence="2" id="KW-0472">Membrane</keyword>
<dbReference type="AlphaFoldDB" id="A0A318JSX7"/>
<feature type="transmembrane region" description="Helical" evidence="2">
    <location>
        <begin position="7"/>
        <end position="27"/>
    </location>
</feature>
<evidence type="ECO:0000313" key="4">
    <source>
        <dbReference type="Proteomes" id="UP000247569"/>
    </source>
</evidence>
<evidence type="ECO:0000256" key="2">
    <source>
        <dbReference type="SAM" id="Phobius"/>
    </source>
</evidence>
<reference evidence="3 4" key="1">
    <citation type="submission" date="2018-05" db="EMBL/GenBank/DDBJ databases">
        <title>Genomic Encyclopedia of Type Strains, Phase IV (KMG-IV): sequencing the most valuable type-strain genomes for metagenomic binning, comparative biology and taxonomic classification.</title>
        <authorList>
            <person name="Goeker M."/>
        </authorList>
    </citation>
    <scope>NUCLEOTIDE SEQUENCE [LARGE SCALE GENOMIC DNA]</scope>
    <source>
        <strain evidence="3 4">DSM 44704</strain>
    </source>
</reference>
<evidence type="ECO:0000313" key="3">
    <source>
        <dbReference type="EMBL" id="PXX53407.1"/>
    </source>
</evidence>
<feature type="region of interest" description="Disordered" evidence="1">
    <location>
        <begin position="63"/>
        <end position="102"/>
    </location>
</feature>
<dbReference type="Proteomes" id="UP000247569">
    <property type="component" value="Unassembled WGS sequence"/>
</dbReference>
<accession>A0A318JSX7</accession>
<dbReference type="EMBL" id="QJKF01000027">
    <property type="protein sequence ID" value="PXX53407.1"/>
    <property type="molecule type" value="Genomic_DNA"/>
</dbReference>
<keyword evidence="2" id="KW-1133">Transmembrane helix</keyword>
<comment type="caution">
    <text evidence="3">The sequence shown here is derived from an EMBL/GenBank/DDBJ whole genome shotgun (WGS) entry which is preliminary data.</text>
</comment>
<keyword evidence="4" id="KW-1185">Reference proteome</keyword>
<protein>
    <recommendedName>
        <fullName evidence="5">CHAT domain-containing protein</fullName>
    </recommendedName>
</protein>
<organism evidence="3 4">
    <name type="scientific">Nocardia tenerifensis</name>
    <dbReference type="NCBI Taxonomy" id="228006"/>
    <lineage>
        <taxon>Bacteria</taxon>
        <taxon>Bacillati</taxon>
        <taxon>Actinomycetota</taxon>
        <taxon>Actinomycetes</taxon>
        <taxon>Mycobacteriales</taxon>
        <taxon>Nocardiaceae</taxon>
        <taxon>Nocardia</taxon>
    </lineage>
</organism>
<sequence length="700" mass="75632">MRYRREVFAVAACLALAAVVALVGFAAVRNGPVLVLTIVLTVVPPIGAAVFAALVSWRSSDQVSSDSPPAASSGDEPTTVPRGDPGGWRGTTTPTAAPAHTARSVNTRIVHCDTDIDVVHERPLAVDTRYDLLVDIGPHRSGSLLQEVESRWPDDMLPTGELLLRAVLMMNGHPSQTRTLRLPARGASLACDCPEGPHTPDCVPHAAARFPLHTPEQPDAGWGGELVIYYEVVAVHAQRLHLPVATDTHDGLHARLLYRLTESFADLGPLRSRLASFFVPAVGARAIVNGLSFLDNPVSITPAAANNAVRSARQLLYERHLLDSKDGPLCVLDARHGKTDKDFCTDLAILARHGAEIYTALFRDNILFDTLPDLIRHESRARARSVVLSVADAALSTDPATPSVPWSLVYDLPMPGDPQVPFSVCPSVRRFGPGGNGEPIPAHCPEPDHRGPVLCPFGFWGLSCVIEQPPSTSSPVDTVLRRPEPMSVFMAYDPDLDSNSTDQHIVTLVGSLGARTMQTLRVSDLDILGKALAEESMDIVYLYCHGGYSSASAHPLARPGTVLQFGRRYLHPLDIGNWRREHWPIPHWPNRKPLIMLNGCHTAALTSETLSNFVESFVVRAEGAALIGTEVTLEQGMAGWFGALLLTELTRGATAGVALRGARWAGLQRGNVMGLAYTLHGLADLRLRATTDSLTKKEIH</sequence>
<evidence type="ECO:0008006" key="5">
    <source>
        <dbReference type="Google" id="ProtNLM"/>
    </source>
</evidence>
<feature type="transmembrane region" description="Helical" evidence="2">
    <location>
        <begin position="33"/>
        <end position="55"/>
    </location>
</feature>
<gene>
    <name evidence="3" type="ORF">DFR70_12718</name>
</gene>
<evidence type="ECO:0000256" key="1">
    <source>
        <dbReference type="SAM" id="MobiDB-lite"/>
    </source>
</evidence>